<sequence>MRTIYDVQQFLKKFGTIIYVGDRIADLELMEDEVRELYKSQCMTIEDYQMAILLLRSEMTRLRDRKKGEEDRWDKRFI</sequence>
<protein>
    <submittedName>
        <fullName evidence="1">DUF910 domain-containing protein</fullName>
    </submittedName>
</protein>
<accession>A0A410MHM8</accession>
<organism evidence="1 2">
    <name type="scientific">Halobacillus litoralis</name>
    <dbReference type="NCBI Taxonomy" id="45668"/>
    <lineage>
        <taxon>Bacteria</taxon>
        <taxon>Bacillati</taxon>
        <taxon>Bacillota</taxon>
        <taxon>Bacilli</taxon>
        <taxon>Bacillales</taxon>
        <taxon>Bacillaceae</taxon>
        <taxon>Halobacillus</taxon>
    </lineage>
</organism>
<dbReference type="Gene3D" id="1.10.287.760">
    <property type="entry name" value="YqgQ-like"/>
    <property type="match status" value="1"/>
</dbReference>
<evidence type="ECO:0000313" key="1">
    <source>
        <dbReference type="EMBL" id="QAS54193.1"/>
    </source>
</evidence>
<dbReference type="KEGG" id="hli:HLI_19245"/>
<name>A0A410MHM8_9BACI</name>
<dbReference type="Proteomes" id="UP000287756">
    <property type="component" value="Chromosome"/>
</dbReference>
<dbReference type="InterPro" id="IPR023164">
    <property type="entry name" value="YqgQ-like_sf"/>
</dbReference>
<reference evidence="1 2" key="1">
    <citation type="submission" date="2018-01" db="EMBL/GenBank/DDBJ databases">
        <title>The whole genome sequencing and assembly of Halobacillus litoralis ERB031 strain.</title>
        <authorList>
            <person name="Lee S.-J."/>
            <person name="Park M.-K."/>
            <person name="Kim J.-Y."/>
            <person name="Lee Y.-J."/>
            <person name="Yi H."/>
            <person name="Bahn Y.-S."/>
            <person name="Kim J.F."/>
            <person name="Lee D.-W."/>
        </authorList>
    </citation>
    <scope>NUCLEOTIDE SEQUENCE [LARGE SCALE GENOMIC DNA]</scope>
    <source>
        <strain evidence="1 2">ERB 031</strain>
    </source>
</reference>
<evidence type="ECO:0000313" key="2">
    <source>
        <dbReference type="Proteomes" id="UP000287756"/>
    </source>
</evidence>
<gene>
    <name evidence="1" type="ORF">HLI_19245</name>
</gene>
<dbReference type="EMBL" id="CP026118">
    <property type="protein sequence ID" value="QAS54193.1"/>
    <property type="molecule type" value="Genomic_DNA"/>
</dbReference>
<dbReference type="SUPFAM" id="SSF158379">
    <property type="entry name" value="YqgQ-like"/>
    <property type="match status" value="1"/>
</dbReference>
<dbReference type="AlphaFoldDB" id="A0A410MHM8"/>
<dbReference type="Pfam" id="PF06014">
    <property type="entry name" value="YqgQ-like"/>
    <property type="match status" value="1"/>
</dbReference>
<dbReference type="RefSeq" id="WP_128526460.1">
    <property type="nucleotide sequence ID" value="NZ_CANLVY010000005.1"/>
</dbReference>
<dbReference type="InterPro" id="IPR009256">
    <property type="entry name" value="YqgQ-like"/>
</dbReference>
<proteinExistence type="predicted"/>
<dbReference type="OrthoDB" id="2361671at2"/>